<dbReference type="Pfam" id="PF00583">
    <property type="entry name" value="Acetyltransf_1"/>
    <property type="match status" value="1"/>
</dbReference>
<proteinExistence type="predicted"/>
<dbReference type="SUPFAM" id="SSF55729">
    <property type="entry name" value="Acyl-CoA N-acyltransferases (Nat)"/>
    <property type="match status" value="1"/>
</dbReference>
<name>A0A2H9TC05_9ZZZZ</name>
<dbReference type="EMBL" id="NSIT01000010">
    <property type="protein sequence ID" value="PJE80648.1"/>
    <property type="molecule type" value="Genomic_DNA"/>
</dbReference>
<dbReference type="GO" id="GO:0016747">
    <property type="term" value="F:acyltransferase activity, transferring groups other than amino-acyl groups"/>
    <property type="evidence" value="ECO:0007669"/>
    <property type="project" value="InterPro"/>
</dbReference>
<dbReference type="Pfam" id="PF18014">
    <property type="entry name" value="Acetyltransf_18"/>
    <property type="match status" value="1"/>
</dbReference>
<protein>
    <recommendedName>
        <fullName evidence="1">N-acetyltransferase domain-containing protein</fullName>
    </recommendedName>
</protein>
<feature type="domain" description="N-acetyltransferase" evidence="1">
    <location>
        <begin position="2"/>
        <end position="133"/>
    </location>
</feature>
<evidence type="ECO:0000259" key="1">
    <source>
        <dbReference type="PROSITE" id="PS51186"/>
    </source>
</evidence>
<gene>
    <name evidence="2" type="ORF">CI610_00387</name>
</gene>
<dbReference type="InterPro" id="IPR016181">
    <property type="entry name" value="Acyl_CoA_acyltransferase"/>
</dbReference>
<dbReference type="PANTHER" id="PTHR47237">
    <property type="entry name" value="SLL0310 PROTEIN"/>
    <property type="match status" value="1"/>
</dbReference>
<dbReference type="Gene3D" id="3.40.630.30">
    <property type="match status" value="1"/>
</dbReference>
<dbReference type="PANTHER" id="PTHR47237:SF1">
    <property type="entry name" value="SLL0310 PROTEIN"/>
    <property type="match status" value="1"/>
</dbReference>
<dbReference type="AlphaFoldDB" id="A0A2H9TC05"/>
<accession>A0A2H9TC05</accession>
<dbReference type="PROSITE" id="PS51186">
    <property type="entry name" value="GNAT"/>
    <property type="match status" value="1"/>
</dbReference>
<reference evidence="2" key="1">
    <citation type="journal article" date="2017" name="Appl. Environ. Microbiol.">
        <title>Molecular characterization of an Endozoicomonas-like organism causing infection in king scallop Pecten maximus L.</title>
        <authorList>
            <person name="Cano I."/>
            <person name="van Aerle R."/>
            <person name="Ross S."/>
            <person name="Verner-Jeffreys D.W."/>
            <person name="Paley R.K."/>
            <person name="Rimmer G."/>
            <person name="Ryder D."/>
            <person name="Hooper P."/>
            <person name="Stone D."/>
            <person name="Feist S.W."/>
        </authorList>
    </citation>
    <scope>NUCLEOTIDE SEQUENCE</scope>
</reference>
<sequence>MFTVSTMTSDDVKSMMDLIREERWNPGIHDADIFLKVNPEGLFCGKLNGQTIAFSSALIIDDTFAFFGLYLVKTAYRGYGYGMELTRHRLSYVGKRCIGLDGVKNNVDLYARIGFSPAWNNIRFSVLSAQSMQSLSNRDPQPIRPLSDILYSQILAFDHHYFPAHRQNFLKFWINQPDSVALGFTQNGSLQGYLIIRPCLTGAKIGPWLAVSPDIAEQLLLAGIQQMNCYPVYIDMPDINKKGIQLAKKLQLNHTPFTTVRMYRHTPRAVDTSGIYGITSLETG</sequence>
<comment type="caution">
    <text evidence="2">The sequence shown here is derived from an EMBL/GenBank/DDBJ whole genome shotgun (WGS) entry which is preliminary data.</text>
</comment>
<dbReference type="Gene3D" id="3.40.630.90">
    <property type="match status" value="1"/>
</dbReference>
<dbReference type="InterPro" id="IPR000182">
    <property type="entry name" value="GNAT_dom"/>
</dbReference>
<evidence type="ECO:0000313" key="2">
    <source>
        <dbReference type="EMBL" id="PJE80648.1"/>
    </source>
</evidence>
<dbReference type="InterPro" id="IPR052729">
    <property type="entry name" value="Acyl/Acetyltrans_Enzymes"/>
</dbReference>
<dbReference type="InterPro" id="IPR041496">
    <property type="entry name" value="YitH/HolE_GNAT"/>
</dbReference>
<organism evidence="2">
    <name type="scientific">invertebrate metagenome</name>
    <dbReference type="NCBI Taxonomy" id="1711999"/>
    <lineage>
        <taxon>unclassified sequences</taxon>
        <taxon>metagenomes</taxon>
        <taxon>organismal metagenomes</taxon>
    </lineage>
</organism>